<evidence type="ECO:0000256" key="1">
    <source>
        <dbReference type="ARBA" id="ARBA00022598"/>
    </source>
</evidence>
<evidence type="ECO:0000256" key="4">
    <source>
        <dbReference type="ARBA" id="ARBA00022917"/>
    </source>
</evidence>
<dbReference type="GO" id="GO:0005739">
    <property type="term" value="C:mitochondrion"/>
    <property type="evidence" value="ECO:0007669"/>
    <property type="project" value="TreeGrafter"/>
</dbReference>
<keyword evidence="4" id="KW-0648">Protein biosynthesis</keyword>
<gene>
    <name evidence="7" type="ORF">Bca52824_016268</name>
</gene>
<keyword evidence="3" id="KW-0067">ATP-binding</keyword>
<keyword evidence="5" id="KW-0030">Aminoacyl-tRNA synthetase</keyword>
<proteinExistence type="predicted"/>
<dbReference type="InterPro" id="IPR004364">
    <property type="entry name" value="Aa-tRNA-synt_II"/>
</dbReference>
<sequence>MIVGLSASAPTAPLLAVPPPPLTTKYNISCAEIIQSKMKNFRKLFDVLSGGGGKTYPIFDKQEIAGQKSTSPLEYIVYFLISDGSFVSGLQVVVDSAMSNVPVTQIMSLGTCIVAEGVLRQPLAASAKQVMELEAEKLLHVGTVDPLSKKQLPLHLLRDFSHFRPRPTTICYSDFGEARFCVTRVHSTLTLASHTFIQSNGFQYVQVPVITTTGFGEMFRVTTLLGGETDDSLEKKHDGFNIDTVKAAKKKKTKLIDHLKRSDRNREAVVAAKKQEPKPATVVKPEKLDVLKDFFCWDAYLTVSGRFYLQSYASAIGKVYTNGPRFTADKIDNARHLAEMWNVETQMAFSELDDAMDSAD</sequence>
<evidence type="ECO:0000313" key="7">
    <source>
        <dbReference type="EMBL" id="KAG2323055.1"/>
    </source>
</evidence>
<dbReference type="SUPFAM" id="SSF55681">
    <property type="entry name" value="Class II aaRS and biotin synthetases"/>
    <property type="match status" value="1"/>
</dbReference>
<feature type="domain" description="Aminoacyl-tRNA synthetase class II (D/K/N)" evidence="6">
    <location>
        <begin position="293"/>
        <end position="358"/>
    </location>
</feature>
<comment type="caution">
    <text evidence="7">The sequence shown here is derived from an EMBL/GenBank/DDBJ whole genome shotgun (WGS) entry which is preliminary data.</text>
</comment>
<evidence type="ECO:0000256" key="5">
    <source>
        <dbReference type="ARBA" id="ARBA00023146"/>
    </source>
</evidence>
<dbReference type="GO" id="GO:0006421">
    <property type="term" value="P:asparaginyl-tRNA aminoacylation"/>
    <property type="evidence" value="ECO:0007669"/>
    <property type="project" value="TreeGrafter"/>
</dbReference>
<dbReference type="Proteomes" id="UP000886595">
    <property type="component" value="Unassembled WGS sequence"/>
</dbReference>
<dbReference type="PANTHER" id="PTHR22594">
    <property type="entry name" value="ASPARTYL/LYSYL-TRNA SYNTHETASE"/>
    <property type="match status" value="1"/>
</dbReference>
<keyword evidence="8" id="KW-1185">Reference proteome</keyword>
<dbReference type="GO" id="GO:0004816">
    <property type="term" value="F:asparagine-tRNA ligase activity"/>
    <property type="evidence" value="ECO:0007669"/>
    <property type="project" value="TreeGrafter"/>
</dbReference>
<evidence type="ECO:0000256" key="3">
    <source>
        <dbReference type="ARBA" id="ARBA00022840"/>
    </source>
</evidence>
<keyword evidence="2" id="KW-0547">Nucleotide-binding</keyword>
<keyword evidence="1" id="KW-0436">Ligase</keyword>
<dbReference type="OrthoDB" id="1931232at2759"/>
<accession>A0A8X7W623</accession>
<evidence type="ECO:0000256" key="2">
    <source>
        <dbReference type="ARBA" id="ARBA00022741"/>
    </source>
</evidence>
<protein>
    <recommendedName>
        <fullName evidence="6">Aminoacyl-tRNA synthetase class II (D/K/N) domain-containing protein</fullName>
    </recommendedName>
</protein>
<dbReference type="Pfam" id="PF00152">
    <property type="entry name" value="tRNA-synt_2"/>
    <property type="match status" value="1"/>
</dbReference>
<dbReference type="GO" id="GO:0005524">
    <property type="term" value="F:ATP binding"/>
    <property type="evidence" value="ECO:0007669"/>
    <property type="project" value="UniProtKB-KW"/>
</dbReference>
<dbReference type="Gene3D" id="3.30.930.10">
    <property type="entry name" value="Bira Bifunctional Protein, Domain 2"/>
    <property type="match status" value="1"/>
</dbReference>
<dbReference type="AlphaFoldDB" id="A0A8X7W623"/>
<dbReference type="EMBL" id="JAAMPC010000003">
    <property type="protein sequence ID" value="KAG2323055.1"/>
    <property type="molecule type" value="Genomic_DNA"/>
</dbReference>
<reference evidence="7 8" key="1">
    <citation type="submission" date="2020-02" db="EMBL/GenBank/DDBJ databases">
        <authorList>
            <person name="Ma Q."/>
            <person name="Huang Y."/>
            <person name="Song X."/>
            <person name="Pei D."/>
        </authorList>
    </citation>
    <scope>NUCLEOTIDE SEQUENCE [LARGE SCALE GENOMIC DNA]</scope>
    <source>
        <strain evidence="7">Sxm20200214</strain>
        <tissue evidence="7">Leaf</tissue>
    </source>
</reference>
<dbReference type="PANTHER" id="PTHR22594:SF36">
    <property type="entry name" value="ASPARAGINE--TRNA LIGASE, CYTOPLASMIC 2"/>
    <property type="match status" value="1"/>
</dbReference>
<evidence type="ECO:0000259" key="6">
    <source>
        <dbReference type="Pfam" id="PF00152"/>
    </source>
</evidence>
<organism evidence="7 8">
    <name type="scientific">Brassica carinata</name>
    <name type="common">Ethiopian mustard</name>
    <name type="synonym">Abyssinian cabbage</name>
    <dbReference type="NCBI Taxonomy" id="52824"/>
    <lineage>
        <taxon>Eukaryota</taxon>
        <taxon>Viridiplantae</taxon>
        <taxon>Streptophyta</taxon>
        <taxon>Embryophyta</taxon>
        <taxon>Tracheophyta</taxon>
        <taxon>Spermatophyta</taxon>
        <taxon>Magnoliopsida</taxon>
        <taxon>eudicotyledons</taxon>
        <taxon>Gunneridae</taxon>
        <taxon>Pentapetalae</taxon>
        <taxon>rosids</taxon>
        <taxon>malvids</taxon>
        <taxon>Brassicales</taxon>
        <taxon>Brassicaceae</taxon>
        <taxon>Brassiceae</taxon>
        <taxon>Brassica</taxon>
    </lineage>
</organism>
<dbReference type="InterPro" id="IPR045864">
    <property type="entry name" value="aa-tRNA-synth_II/BPL/LPL"/>
</dbReference>
<name>A0A8X7W623_BRACI</name>
<evidence type="ECO:0000313" key="8">
    <source>
        <dbReference type="Proteomes" id="UP000886595"/>
    </source>
</evidence>